<protein>
    <submittedName>
        <fullName evidence="1">DUF169 domain-containing protein</fullName>
    </submittedName>
</protein>
<dbReference type="Proteomes" id="UP001183006">
    <property type="component" value="Chromosome"/>
</dbReference>
<dbReference type="InterPro" id="IPR003748">
    <property type="entry name" value="DUF169"/>
</dbReference>
<accession>A0AA51UG26</accession>
<dbReference type="GeneID" id="84228732"/>
<proteinExistence type="predicted"/>
<evidence type="ECO:0000313" key="1">
    <source>
        <dbReference type="EMBL" id="WMW22480.1"/>
    </source>
</evidence>
<name>A0AA51UG26_9EURY</name>
<dbReference type="AlphaFoldDB" id="A0AA51UG26"/>
<organism evidence="1 2">
    <name type="scientific">Methanolobus mangrovi</name>
    <dbReference type="NCBI Taxonomy" id="3072977"/>
    <lineage>
        <taxon>Archaea</taxon>
        <taxon>Methanobacteriati</taxon>
        <taxon>Methanobacteriota</taxon>
        <taxon>Stenosarchaea group</taxon>
        <taxon>Methanomicrobia</taxon>
        <taxon>Methanosarcinales</taxon>
        <taxon>Methanosarcinaceae</taxon>
        <taxon>Methanolobus</taxon>
    </lineage>
</organism>
<gene>
    <name evidence="1" type="ORF">RE476_01285</name>
</gene>
<dbReference type="PANTHER" id="PTHR37954:SF3">
    <property type="entry name" value="DUF169 DOMAIN-CONTAINING PROTEIN"/>
    <property type="match status" value="1"/>
</dbReference>
<dbReference type="RefSeq" id="WP_309308449.1">
    <property type="nucleotide sequence ID" value="NZ_CP133594.1"/>
</dbReference>
<dbReference type="EMBL" id="CP133594">
    <property type="protein sequence ID" value="WMW22480.1"/>
    <property type="molecule type" value="Genomic_DNA"/>
</dbReference>
<keyword evidence="2" id="KW-1185">Reference proteome</keyword>
<dbReference type="PANTHER" id="PTHR37954">
    <property type="entry name" value="BLL4979 PROTEIN"/>
    <property type="match status" value="1"/>
</dbReference>
<dbReference type="KEGG" id="mmav:RE476_01285"/>
<dbReference type="Pfam" id="PF02596">
    <property type="entry name" value="DUF169"/>
    <property type="match status" value="1"/>
</dbReference>
<evidence type="ECO:0000313" key="2">
    <source>
        <dbReference type="Proteomes" id="UP001183006"/>
    </source>
</evidence>
<reference evidence="1" key="1">
    <citation type="submission" date="2023-08" db="EMBL/GenBank/DDBJ databases">
        <title>Methanolobus mangrovi sp. nov. and Methanolobus sediminis sp. nov, two novel methylotrophic methanogens isolated from mangrove sediments in China.</title>
        <authorList>
            <person name="Zhou J."/>
        </authorList>
    </citation>
    <scope>NUCLEOTIDE SEQUENCE</scope>
    <source>
        <strain evidence="1">FTZ2</strain>
    </source>
</reference>
<sequence length="240" mass="26393">MDFQGVGNMNNAEISEKLVKMLELRYEPVAVKIIRKGEKIPDGFKEPETNIRHCQSIMRARKGESFVIPASKHACVVGASSLGLVPIPPKVKEGEFHANIGMFDCSDAAANMINQRSEFEEGSTIATVVGPLKDFDIEPDVVILVDVPETLYWLVPAATFFEGGRQAFSTAAFQATCVDSTIIPIVSGNVNMSLGCFGCRRSTDIRNDEMIAGIPYENLEKMIEALEKIHEGPMQKARQK</sequence>